<feature type="transmembrane region" description="Helical" evidence="2">
    <location>
        <begin position="616"/>
        <end position="635"/>
    </location>
</feature>
<reference evidence="4 5" key="1">
    <citation type="submission" date="2019-02" db="EMBL/GenBank/DDBJ databases">
        <title>Sequencing the genomes of 1000 actinobacteria strains.</title>
        <authorList>
            <person name="Klenk H.-P."/>
        </authorList>
    </citation>
    <scope>NUCLEOTIDE SEQUENCE [LARGE SCALE GENOMIC DNA]</scope>
    <source>
        <strain evidence="4 5">DSM 44509</strain>
    </source>
</reference>
<feature type="transmembrane region" description="Helical" evidence="2">
    <location>
        <begin position="500"/>
        <end position="520"/>
    </location>
</feature>
<feature type="transmembrane region" description="Helical" evidence="2">
    <location>
        <begin position="184"/>
        <end position="208"/>
    </location>
</feature>
<dbReference type="RefSeq" id="WP_207225741.1">
    <property type="nucleotide sequence ID" value="NZ_POQT01000024.1"/>
</dbReference>
<feature type="transmembrane region" description="Helical" evidence="2">
    <location>
        <begin position="320"/>
        <end position="343"/>
    </location>
</feature>
<evidence type="ECO:0000313" key="4">
    <source>
        <dbReference type="EMBL" id="RZU32301.1"/>
    </source>
</evidence>
<keyword evidence="5" id="KW-1185">Reference proteome</keyword>
<keyword evidence="2" id="KW-0472">Membrane</keyword>
<dbReference type="EMBL" id="SHKV01000001">
    <property type="protein sequence ID" value="RZU32301.1"/>
    <property type="molecule type" value="Genomic_DNA"/>
</dbReference>
<feature type="transmembrane region" description="Helical" evidence="2">
    <location>
        <begin position="159"/>
        <end position="178"/>
    </location>
</feature>
<comment type="caution">
    <text evidence="4">The sequence shown here is derived from an EMBL/GenBank/DDBJ whole genome shotgun (WGS) entry which is preliminary data.</text>
</comment>
<feature type="transmembrane region" description="Helical" evidence="2">
    <location>
        <begin position="66"/>
        <end position="85"/>
    </location>
</feature>
<feature type="region of interest" description="Disordered" evidence="1">
    <location>
        <begin position="689"/>
        <end position="729"/>
    </location>
</feature>
<feature type="transmembrane region" description="Helical" evidence="2">
    <location>
        <begin position="527"/>
        <end position="546"/>
    </location>
</feature>
<evidence type="ECO:0000256" key="2">
    <source>
        <dbReference type="SAM" id="Phobius"/>
    </source>
</evidence>
<feature type="region of interest" description="Disordered" evidence="1">
    <location>
        <begin position="1"/>
        <end position="50"/>
    </location>
</feature>
<keyword evidence="2" id="KW-1133">Transmembrane helix</keyword>
<evidence type="ECO:0000313" key="5">
    <source>
        <dbReference type="Proteomes" id="UP000292507"/>
    </source>
</evidence>
<gene>
    <name evidence="4" type="ORF">BKA19_1996</name>
</gene>
<dbReference type="Pfam" id="PF06808">
    <property type="entry name" value="DctM"/>
    <property type="match status" value="1"/>
</dbReference>
<dbReference type="PANTHER" id="PTHR43849">
    <property type="entry name" value="BLL3936 PROTEIN"/>
    <property type="match status" value="1"/>
</dbReference>
<feature type="transmembrane region" description="Helical" evidence="2">
    <location>
        <begin position="669"/>
        <end position="685"/>
    </location>
</feature>
<accession>A0A4Q7Y854</accession>
<organism evidence="4 5">
    <name type="scientific">Blastococcus saxobsidens</name>
    <dbReference type="NCBI Taxonomy" id="138336"/>
    <lineage>
        <taxon>Bacteria</taxon>
        <taxon>Bacillati</taxon>
        <taxon>Actinomycetota</taxon>
        <taxon>Actinomycetes</taxon>
        <taxon>Geodermatophilales</taxon>
        <taxon>Geodermatophilaceae</taxon>
        <taxon>Blastococcus</taxon>
    </lineage>
</organism>
<feature type="transmembrane region" description="Helical" evidence="2">
    <location>
        <begin position="349"/>
        <end position="375"/>
    </location>
</feature>
<dbReference type="Proteomes" id="UP000292507">
    <property type="component" value="Unassembled WGS sequence"/>
</dbReference>
<feature type="transmembrane region" description="Helical" evidence="2">
    <location>
        <begin position="419"/>
        <end position="436"/>
    </location>
</feature>
<evidence type="ECO:0000259" key="3">
    <source>
        <dbReference type="Pfam" id="PF06808"/>
    </source>
</evidence>
<feature type="transmembrane region" description="Helical" evidence="2">
    <location>
        <begin position="281"/>
        <end position="308"/>
    </location>
</feature>
<evidence type="ECO:0000256" key="1">
    <source>
        <dbReference type="SAM" id="MobiDB-lite"/>
    </source>
</evidence>
<dbReference type="PANTHER" id="PTHR43849:SF2">
    <property type="entry name" value="BLL3936 PROTEIN"/>
    <property type="match status" value="1"/>
</dbReference>
<protein>
    <submittedName>
        <fullName evidence="4">TRAP transporter 4TM/12TM fusion protein</fullName>
    </submittedName>
</protein>
<dbReference type="NCBIfam" id="TIGR02123">
    <property type="entry name" value="TRAP_fused"/>
    <property type="match status" value="1"/>
</dbReference>
<feature type="transmembrane region" description="Helical" evidence="2">
    <location>
        <begin position="92"/>
        <end position="110"/>
    </location>
</feature>
<feature type="transmembrane region" description="Helical" evidence="2">
    <location>
        <begin position="229"/>
        <end position="250"/>
    </location>
</feature>
<keyword evidence="2" id="KW-0812">Transmembrane</keyword>
<dbReference type="InterPro" id="IPR010656">
    <property type="entry name" value="DctM"/>
</dbReference>
<feature type="domain" description="TRAP C4-dicarboxylate transport system permease DctM subunit" evidence="3">
    <location>
        <begin position="169"/>
        <end position="599"/>
    </location>
</feature>
<dbReference type="AlphaFoldDB" id="A0A4Q7Y854"/>
<feature type="transmembrane region" description="Helical" evidence="2">
    <location>
        <begin position="395"/>
        <end position="413"/>
    </location>
</feature>
<feature type="transmembrane region" description="Helical" evidence="2">
    <location>
        <begin position="457"/>
        <end position="480"/>
    </location>
</feature>
<feature type="compositionally biased region" description="Low complexity" evidence="1">
    <location>
        <begin position="12"/>
        <end position="35"/>
    </location>
</feature>
<feature type="transmembrane region" description="Helical" evidence="2">
    <location>
        <begin position="130"/>
        <end position="152"/>
    </location>
</feature>
<feature type="transmembrane region" description="Helical" evidence="2">
    <location>
        <begin position="552"/>
        <end position="575"/>
    </location>
</feature>
<proteinExistence type="predicted"/>
<dbReference type="InterPro" id="IPR011853">
    <property type="entry name" value="TRAP_DctM-Dct_fused"/>
</dbReference>
<feature type="transmembrane region" description="Helical" evidence="2">
    <location>
        <begin position="587"/>
        <end position="604"/>
    </location>
</feature>
<sequence>MTAQGTDAGSPGERATGAGDRAGAPAAPGSTAARGVEPERPGALGEVPAEADAEKPARVLDGRLRLAVSVVAALLSVYALWNVFFPVPALQYRIVFLAVVLPLTFLLYRPAVRVLRGRAEGPDRPGILDWALAALSLFVTLWPLAAGFDAYISRGFRPLYIDVFCGLTLVVLVLVATWRTVGPVLPVICGLFIAYAFLGNLIPNGWLVGHRGYDYPRLTSAFVMGTEGIYGVPLDVAATYIILFTIYGAVLEFSGAGQFFLDISFAAFRRSKSAPGRTVTLAGFLLGTVSGSGTATAVSLGSVAWPILKKAGYPRESAGGVLAAAGIGAILSPPTLGAAAFIIAELLRVSYLTVLGYALIPTLLYYLGIFLAVEFDARRFGVREVELVQQSFWRLLGRFGYHFSSLIVIVVLLALDQSAFKAVVYATALAFLLSFLDRRRRMTPPRVFDALAKGAAGVLPVAATTAAAGLIVAVLTLTGLGLDLSSIIVDLAGLVSSNATVVLMVTCVLAALAVLVLGLAVPVTASFIIAAVIIAPALTTLGVSTPEAYMFIFYYAVLSEVSPPTALAAVAAAAITGGNAFKTMIMTFKYTLPAFLVPLAFVLTSNGQGLVGQGGAATVLFATAVSALAVAALAVVTGKWLVGPARLPERVLAGVAAVLLLYLETTTVLIGLAALALAVVVHLIGRRRHPADTPRQPPPDDDDGPAPGPPSGTDPSRPAQPTPTQEVTP</sequence>
<name>A0A4Q7Y854_9ACTN</name>